<evidence type="ECO:0000259" key="2">
    <source>
        <dbReference type="PROSITE" id="PS50887"/>
    </source>
</evidence>
<dbReference type="PROSITE" id="PS50887">
    <property type="entry name" value="GGDEF"/>
    <property type="match status" value="1"/>
</dbReference>
<dbReference type="GO" id="GO:0071111">
    <property type="term" value="F:cyclic-guanylate-specific phosphodiesterase activity"/>
    <property type="evidence" value="ECO:0007669"/>
    <property type="project" value="InterPro"/>
</dbReference>
<dbReference type="PANTHER" id="PTHR33121:SF70">
    <property type="entry name" value="SIGNALING PROTEIN YKOW"/>
    <property type="match status" value="1"/>
</dbReference>
<dbReference type="InterPro" id="IPR050706">
    <property type="entry name" value="Cyclic-di-GMP_PDE-like"/>
</dbReference>
<dbReference type="RefSeq" id="WP_229669189.1">
    <property type="nucleotide sequence ID" value="NZ_BMLF01000002.1"/>
</dbReference>
<dbReference type="EMBL" id="BMLF01000002">
    <property type="protein sequence ID" value="GGM00743.1"/>
    <property type="molecule type" value="Genomic_DNA"/>
</dbReference>
<evidence type="ECO:0000313" key="3">
    <source>
        <dbReference type="EMBL" id="GGM00743.1"/>
    </source>
</evidence>
<gene>
    <name evidence="3" type="ORF">GCM10011534_23180</name>
</gene>
<dbReference type="SUPFAM" id="SSF141868">
    <property type="entry name" value="EAL domain-like"/>
    <property type="match status" value="1"/>
</dbReference>
<reference evidence="3" key="2">
    <citation type="submission" date="2020-09" db="EMBL/GenBank/DDBJ databases">
        <authorList>
            <person name="Sun Q."/>
            <person name="Zhou Y."/>
        </authorList>
    </citation>
    <scope>NUCLEOTIDE SEQUENCE</scope>
    <source>
        <strain evidence="3">CGMCC 1.6293</strain>
    </source>
</reference>
<dbReference type="InterPro" id="IPR000160">
    <property type="entry name" value="GGDEF_dom"/>
</dbReference>
<reference evidence="3" key="1">
    <citation type="journal article" date="2014" name="Int. J. Syst. Evol. Microbiol.">
        <title>Complete genome sequence of Corynebacterium casei LMG S-19264T (=DSM 44701T), isolated from a smear-ripened cheese.</title>
        <authorList>
            <consortium name="US DOE Joint Genome Institute (JGI-PGF)"/>
            <person name="Walter F."/>
            <person name="Albersmeier A."/>
            <person name="Kalinowski J."/>
            <person name="Ruckert C."/>
        </authorList>
    </citation>
    <scope>NUCLEOTIDE SEQUENCE</scope>
    <source>
        <strain evidence="3">CGMCC 1.6293</strain>
    </source>
</reference>
<feature type="domain" description="EAL" evidence="1">
    <location>
        <begin position="235"/>
        <end position="490"/>
    </location>
</feature>
<dbReference type="Proteomes" id="UP000649829">
    <property type="component" value="Unassembled WGS sequence"/>
</dbReference>
<protein>
    <submittedName>
        <fullName evidence="3">Diguanylate cyclase</fullName>
    </submittedName>
</protein>
<dbReference type="NCBIfam" id="TIGR00254">
    <property type="entry name" value="GGDEF"/>
    <property type="match status" value="1"/>
</dbReference>
<dbReference type="Gene3D" id="3.20.20.450">
    <property type="entry name" value="EAL domain"/>
    <property type="match status" value="1"/>
</dbReference>
<dbReference type="CDD" id="cd01949">
    <property type="entry name" value="GGDEF"/>
    <property type="match status" value="1"/>
</dbReference>
<dbReference type="PANTHER" id="PTHR33121">
    <property type="entry name" value="CYCLIC DI-GMP PHOSPHODIESTERASE PDEF"/>
    <property type="match status" value="1"/>
</dbReference>
<dbReference type="InterPro" id="IPR001633">
    <property type="entry name" value="EAL_dom"/>
</dbReference>
<evidence type="ECO:0000259" key="1">
    <source>
        <dbReference type="PROSITE" id="PS50883"/>
    </source>
</evidence>
<organism evidence="3 4">
    <name type="scientific">Pseudooceanicola nanhaiensis</name>
    <dbReference type="NCBI Taxonomy" id="375761"/>
    <lineage>
        <taxon>Bacteria</taxon>
        <taxon>Pseudomonadati</taxon>
        <taxon>Pseudomonadota</taxon>
        <taxon>Alphaproteobacteria</taxon>
        <taxon>Rhodobacterales</taxon>
        <taxon>Paracoccaceae</taxon>
        <taxon>Pseudooceanicola</taxon>
    </lineage>
</organism>
<dbReference type="InterPro" id="IPR029787">
    <property type="entry name" value="Nucleotide_cyclase"/>
</dbReference>
<dbReference type="Pfam" id="PF00990">
    <property type="entry name" value="GGDEF"/>
    <property type="match status" value="1"/>
</dbReference>
<dbReference type="SMART" id="SM00267">
    <property type="entry name" value="GGDEF"/>
    <property type="match status" value="1"/>
</dbReference>
<name>A0A917WFZ7_9RHOB</name>
<accession>A0A917WFZ7</accession>
<feature type="domain" description="GGDEF" evidence="2">
    <location>
        <begin position="90"/>
        <end position="226"/>
    </location>
</feature>
<keyword evidence="4" id="KW-1185">Reference proteome</keyword>
<sequence>MRLILRQTLSGPQALAFLPAVALAAFWLGGEGWLLLAALFVPAVYAVAGSFSDPGAVADGPRDSTTGLPLREALVSALDDRMDMARVRGRATACFLVTLDDFDQIADRYGFSAAEDVLARTAERLCSAVRGGDIVCRTGTESFGIALGSTAHLDLEIAIQIAARLQSAVEEPVALGASVAYVSCSIGFCLGARAPDTTGQALLAAAEQALAEAQRNAPSAIRAYSPDMSRPVPARAIGLDDLAAALEAGQIVPFFQPQVSTDTGRVTGFEALARWCHPERGVVLPGQFMPLLESHGQMGRLGEVILTHALRALHGWDAAGLDVGSVGVNFSPAELRDPKLIDKVRWQLDRFDLAPERLTVEVLETVIAATPDDGVVRNVNGLAALGCRVDLDDFGTGHASISATRRFAVSRLKIDRSFVMKVDRDPEQQKMVSAILTLAEQLGLETLGEGAETRGEHAMLAQLGCGHVQGFCIARPMPVEQTVDWIRMYEAGLSTATPIGRRAG</sequence>
<dbReference type="InterPro" id="IPR035919">
    <property type="entry name" value="EAL_sf"/>
</dbReference>
<dbReference type="PROSITE" id="PS50883">
    <property type="entry name" value="EAL"/>
    <property type="match status" value="1"/>
</dbReference>
<dbReference type="SMART" id="SM00052">
    <property type="entry name" value="EAL"/>
    <property type="match status" value="1"/>
</dbReference>
<dbReference type="CDD" id="cd01948">
    <property type="entry name" value="EAL"/>
    <property type="match status" value="1"/>
</dbReference>
<comment type="caution">
    <text evidence="3">The sequence shown here is derived from an EMBL/GenBank/DDBJ whole genome shotgun (WGS) entry which is preliminary data.</text>
</comment>
<dbReference type="SUPFAM" id="SSF55073">
    <property type="entry name" value="Nucleotide cyclase"/>
    <property type="match status" value="1"/>
</dbReference>
<dbReference type="Gene3D" id="3.30.70.270">
    <property type="match status" value="1"/>
</dbReference>
<dbReference type="InterPro" id="IPR043128">
    <property type="entry name" value="Rev_trsase/Diguanyl_cyclase"/>
</dbReference>
<proteinExistence type="predicted"/>
<dbReference type="AlphaFoldDB" id="A0A917WFZ7"/>
<dbReference type="Pfam" id="PF00563">
    <property type="entry name" value="EAL"/>
    <property type="match status" value="1"/>
</dbReference>
<evidence type="ECO:0000313" key="4">
    <source>
        <dbReference type="Proteomes" id="UP000649829"/>
    </source>
</evidence>